<proteinExistence type="predicted"/>
<dbReference type="AlphaFoldDB" id="A0A8C4TIX9"/>
<dbReference type="PROSITE" id="PS00028">
    <property type="entry name" value="ZINC_FINGER_C2H2_1"/>
    <property type="match status" value="1"/>
</dbReference>
<evidence type="ECO:0000313" key="2">
    <source>
        <dbReference type="Ensembl" id="ENSECRP00000032424.1"/>
    </source>
</evidence>
<evidence type="ECO:0000259" key="1">
    <source>
        <dbReference type="PROSITE" id="PS00028"/>
    </source>
</evidence>
<accession>A0A8C4TIX9</accession>
<reference evidence="2" key="2">
    <citation type="submission" date="2025-08" db="UniProtKB">
        <authorList>
            <consortium name="Ensembl"/>
        </authorList>
    </citation>
    <scope>IDENTIFICATION</scope>
</reference>
<keyword evidence="3" id="KW-1185">Reference proteome</keyword>
<sequence>MCIYKCHQSCRDKPHYHCCFCPHTIMRRKDLIEHLSRHEMVNPAQKVTEQLREHPQEKPREYLKERLPHMQIVSTAKQKRENPFVFQPKFSLWAPWIGPKTRK</sequence>
<reference evidence="2" key="3">
    <citation type="submission" date="2025-09" db="UniProtKB">
        <authorList>
            <consortium name="Ensembl"/>
        </authorList>
    </citation>
    <scope>IDENTIFICATION</scope>
</reference>
<feature type="domain" description="C2H2-type" evidence="1">
    <location>
        <begin position="18"/>
        <end position="38"/>
    </location>
</feature>
<evidence type="ECO:0000313" key="3">
    <source>
        <dbReference type="Proteomes" id="UP000694620"/>
    </source>
</evidence>
<dbReference type="InterPro" id="IPR013087">
    <property type="entry name" value="Znf_C2H2_type"/>
</dbReference>
<dbReference type="Ensembl" id="ENSECRT00000033147.1">
    <property type="protein sequence ID" value="ENSECRP00000032424.1"/>
    <property type="gene ID" value="ENSECRG00000021971.1"/>
</dbReference>
<name>A0A8C4TIX9_ERPCA</name>
<organism evidence="2 3">
    <name type="scientific">Erpetoichthys calabaricus</name>
    <name type="common">Rope fish</name>
    <name type="synonym">Calamoichthys calabaricus</name>
    <dbReference type="NCBI Taxonomy" id="27687"/>
    <lineage>
        <taxon>Eukaryota</taxon>
        <taxon>Metazoa</taxon>
        <taxon>Chordata</taxon>
        <taxon>Craniata</taxon>
        <taxon>Vertebrata</taxon>
        <taxon>Euteleostomi</taxon>
        <taxon>Actinopterygii</taxon>
        <taxon>Polypteriformes</taxon>
        <taxon>Polypteridae</taxon>
        <taxon>Erpetoichthys</taxon>
    </lineage>
</organism>
<protein>
    <recommendedName>
        <fullName evidence="1">C2H2-type domain-containing protein</fullName>
    </recommendedName>
</protein>
<dbReference type="Proteomes" id="UP000694620">
    <property type="component" value="Chromosome 15"/>
</dbReference>
<reference evidence="2" key="1">
    <citation type="submission" date="2021-06" db="EMBL/GenBank/DDBJ databases">
        <authorList>
            <consortium name="Wellcome Sanger Institute Data Sharing"/>
        </authorList>
    </citation>
    <scope>NUCLEOTIDE SEQUENCE [LARGE SCALE GENOMIC DNA]</scope>
</reference>